<evidence type="ECO:0000256" key="1">
    <source>
        <dbReference type="ARBA" id="ARBA00008918"/>
    </source>
</evidence>
<dbReference type="EMBL" id="JBHULK010000002">
    <property type="protein sequence ID" value="MFD2534819.1"/>
    <property type="molecule type" value="Genomic_DNA"/>
</dbReference>
<feature type="transmembrane region" description="Helical" evidence="2">
    <location>
        <begin position="7"/>
        <end position="25"/>
    </location>
</feature>
<feature type="domain" description="AraC effector-binding" evidence="3">
    <location>
        <begin position="183"/>
        <end position="341"/>
    </location>
</feature>
<dbReference type="Proteomes" id="UP001597441">
    <property type="component" value="Unassembled WGS sequence"/>
</dbReference>
<keyword evidence="2" id="KW-0812">Transmembrane</keyword>
<dbReference type="CDD" id="cd07818">
    <property type="entry name" value="SRPBCC_1"/>
    <property type="match status" value="1"/>
</dbReference>
<dbReference type="SUPFAM" id="SSF55136">
    <property type="entry name" value="Probable bacterial effector-binding domain"/>
    <property type="match status" value="1"/>
</dbReference>
<accession>A0ABW5JR97</accession>
<dbReference type="InterPro" id="IPR029442">
    <property type="entry name" value="GyrI-like"/>
</dbReference>
<proteinExistence type="inferred from homology"/>
<keyword evidence="2" id="KW-1133">Transmembrane helix</keyword>
<keyword evidence="5" id="KW-1185">Reference proteome</keyword>
<dbReference type="SMART" id="SM00871">
    <property type="entry name" value="AraC_E_bind"/>
    <property type="match status" value="1"/>
</dbReference>
<dbReference type="Pfam" id="PF06445">
    <property type="entry name" value="GyrI-like"/>
    <property type="match status" value="1"/>
</dbReference>
<gene>
    <name evidence="4" type="ORF">ACFSQS_06845</name>
</gene>
<organism evidence="4 5">
    <name type="scientific">Gelatiniphilus marinus</name>
    <dbReference type="NCBI Taxonomy" id="1759464"/>
    <lineage>
        <taxon>Bacteria</taxon>
        <taxon>Pseudomonadati</taxon>
        <taxon>Bacteroidota</taxon>
        <taxon>Flavobacteriia</taxon>
        <taxon>Flavobacteriales</taxon>
        <taxon>Flavobacteriaceae</taxon>
        <taxon>Gelatiniphilus</taxon>
    </lineage>
</organism>
<dbReference type="Gene3D" id="3.30.530.20">
    <property type="match status" value="1"/>
</dbReference>
<dbReference type="SUPFAM" id="SSF55961">
    <property type="entry name" value="Bet v1-like"/>
    <property type="match status" value="1"/>
</dbReference>
<evidence type="ECO:0000256" key="2">
    <source>
        <dbReference type="SAM" id="Phobius"/>
    </source>
</evidence>
<dbReference type="RefSeq" id="WP_388016110.1">
    <property type="nucleotide sequence ID" value="NZ_JBHUDT010000002.1"/>
</dbReference>
<sequence length="342" mass="38617">MMKTLKYILFLLLIGIIGTAIYVAVQPNEFDFSRSTVIKAPKSMIFNKVNDFKNWPDFSPWIEKEPNAELNFGKKTSGVDGNYAWNGEILGEGNMKTIAVETDKKISQHIEFIKPFESRSNINWFFENTDAGTKVTWNMTGKQDFMTKMYTTFAGSIEENTAADFERGLFKLDSIINADMKKYSVTIDGITEYGGGFYMYKTTSATGANISQIMGQQYGDIMRFMASQSIKQQGMPFTIYHNMDAAESGIIMSQAIPVQNKITVTGDSKVLCGYMPKTKALKTTLKGNYTNLPKAWEAAQKHVAENNIQQSDMFPFEIYQTDPDNVPNPANWVTEIYIPIKE</sequence>
<comment type="similarity">
    <text evidence="1">Belongs to the ribosome association toxin RatA family.</text>
</comment>
<evidence type="ECO:0000313" key="4">
    <source>
        <dbReference type="EMBL" id="MFD2534819.1"/>
    </source>
</evidence>
<dbReference type="Gene3D" id="3.20.80.10">
    <property type="entry name" value="Regulatory factor, effector binding domain"/>
    <property type="match status" value="1"/>
</dbReference>
<name>A0ABW5JR97_9FLAO</name>
<reference evidence="5" key="1">
    <citation type="journal article" date="2019" name="Int. J. Syst. Evol. Microbiol.">
        <title>The Global Catalogue of Microorganisms (GCM) 10K type strain sequencing project: providing services to taxonomists for standard genome sequencing and annotation.</title>
        <authorList>
            <consortium name="The Broad Institute Genomics Platform"/>
            <consortium name="The Broad Institute Genome Sequencing Center for Infectious Disease"/>
            <person name="Wu L."/>
            <person name="Ma J."/>
        </authorList>
    </citation>
    <scope>NUCLEOTIDE SEQUENCE [LARGE SCALE GENOMIC DNA]</scope>
    <source>
        <strain evidence="5">KCTC 42903</strain>
    </source>
</reference>
<dbReference type="Pfam" id="PF03364">
    <property type="entry name" value="Polyketide_cyc"/>
    <property type="match status" value="1"/>
</dbReference>
<protein>
    <submittedName>
        <fullName evidence="4">Effector binding domain-containing protein</fullName>
    </submittedName>
</protein>
<dbReference type="InterPro" id="IPR023393">
    <property type="entry name" value="START-like_dom_sf"/>
</dbReference>
<evidence type="ECO:0000313" key="5">
    <source>
        <dbReference type="Proteomes" id="UP001597441"/>
    </source>
</evidence>
<evidence type="ECO:0000259" key="3">
    <source>
        <dbReference type="SMART" id="SM00871"/>
    </source>
</evidence>
<dbReference type="InterPro" id="IPR005031">
    <property type="entry name" value="COQ10_START"/>
</dbReference>
<keyword evidence="2" id="KW-0472">Membrane</keyword>
<dbReference type="InterPro" id="IPR010499">
    <property type="entry name" value="AraC_E-bd"/>
</dbReference>
<dbReference type="InterPro" id="IPR011256">
    <property type="entry name" value="Reg_factor_effector_dom_sf"/>
</dbReference>
<comment type="caution">
    <text evidence="4">The sequence shown here is derived from an EMBL/GenBank/DDBJ whole genome shotgun (WGS) entry which is preliminary data.</text>
</comment>